<feature type="region of interest" description="Disordered" evidence="1">
    <location>
        <begin position="465"/>
        <end position="706"/>
    </location>
</feature>
<accession>A0A7M7MW77</accession>
<dbReference type="KEGG" id="ame:551646"/>
<accession>A0A8B8HDC6</accession>
<feature type="compositionally biased region" description="Basic and acidic residues" evidence="1">
    <location>
        <begin position="1026"/>
        <end position="1042"/>
    </location>
</feature>
<dbReference type="RefSeq" id="XP_026302042.1">
    <property type="nucleotide sequence ID" value="XM_026446257.1"/>
</dbReference>
<reference evidence="2" key="1">
    <citation type="submission" date="2021-01" db="UniProtKB">
        <authorList>
            <consortium name="EnsemblMetazoa"/>
        </authorList>
    </citation>
    <scope>IDENTIFICATION</scope>
    <source>
        <strain evidence="2">DH4</strain>
    </source>
</reference>
<feature type="region of interest" description="Disordered" evidence="1">
    <location>
        <begin position="857"/>
        <end position="884"/>
    </location>
</feature>
<feature type="compositionally biased region" description="Acidic residues" evidence="1">
    <location>
        <begin position="605"/>
        <end position="661"/>
    </location>
</feature>
<reference evidence="3" key="3">
    <citation type="submission" date="2025-05" db="UniProtKB">
        <authorList>
            <consortium name="RefSeq"/>
        </authorList>
    </citation>
    <scope>NUCLEOTIDE SEQUENCE [LARGE SCALE GENOMIC DNA]</scope>
    <source>
        <strain evidence="3">DH4</strain>
    </source>
</reference>
<name>A0A7M7MW77_APIME</name>
<proteinExistence type="predicted"/>
<feature type="compositionally biased region" description="Basic and acidic residues" evidence="1">
    <location>
        <begin position="483"/>
        <end position="498"/>
    </location>
</feature>
<dbReference type="OrthoDB" id="7701768at2759"/>
<feature type="region of interest" description="Disordered" evidence="1">
    <location>
        <begin position="410"/>
        <end position="447"/>
    </location>
</feature>
<evidence type="ECO:0000256" key="1">
    <source>
        <dbReference type="SAM" id="MobiDB-lite"/>
    </source>
</evidence>
<feature type="compositionally biased region" description="Basic and acidic residues" evidence="1">
    <location>
        <begin position="862"/>
        <end position="884"/>
    </location>
</feature>
<organism evidence="2">
    <name type="scientific">Apis mellifera</name>
    <name type="common">Honeybee</name>
    <dbReference type="NCBI Taxonomy" id="7460"/>
    <lineage>
        <taxon>Eukaryota</taxon>
        <taxon>Metazoa</taxon>
        <taxon>Ecdysozoa</taxon>
        <taxon>Arthropoda</taxon>
        <taxon>Hexapoda</taxon>
        <taxon>Insecta</taxon>
        <taxon>Pterygota</taxon>
        <taxon>Neoptera</taxon>
        <taxon>Endopterygota</taxon>
        <taxon>Hymenoptera</taxon>
        <taxon>Apocrita</taxon>
        <taxon>Aculeata</taxon>
        <taxon>Apoidea</taxon>
        <taxon>Anthophila</taxon>
        <taxon>Apidae</taxon>
        <taxon>Apis</taxon>
    </lineage>
</organism>
<reference evidence="4" key="2">
    <citation type="submission" date="2025-04" db="UniProtKB">
        <authorList>
            <consortium name="RefSeq"/>
        </authorList>
    </citation>
    <scope>IDENTIFICATION</scope>
    <source>
        <strain evidence="4">DH4</strain>
        <tissue evidence="4">Whole body</tissue>
    </source>
</reference>
<dbReference type="AlphaFoldDB" id="A0A7M7MW77"/>
<dbReference type="EnsemblMetazoa" id="XM_026446257">
    <property type="protein sequence ID" value="XP_026302042"/>
    <property type="gene ID" value="LOC551646"/>
</dbReference>
<keyword evidence="3" id="KW-1185">Reference proteome</keyword>
<feature type="region of interest" description="Disordered" evidence="1">
    <location>
        <begin position="1023"/>
        <end position="1044"/>
    </location>
</feature>
<evidence type="ECO:0000313" key="4">
    <source>
        <dbReference type="RefSeq" id="XP_026302042.1"/>
    </source>
</evidence>
<sequence length="1095" mass="127346">MPRKSINEMVTKHDDKTRGLIETVSLHSPLRRSSRIKQNLKKNDSSPELSLNDVNNIQIPRQQITTIDNIISIENQRKLRSRTNIISSDIIKVLETDISTPIKKTRNNPNNNKMTDSRRSKHFLKIESETNSPSVKNAYNIRASSVELETTSDKLTEKQNNELIKTSIKTKRQSLLIPSEIIVTEEKEELMKPSRITLNRTLSDINENIQSDSKSSFKSIQKNEPLSLPINKCDPSNKSICEEHLNNIDTLTDFVEEVLDTKKQPEEESVQNESNDSIILIKQYTNELKSEKKYSNNKTITKEYQEKFEVDDDSNTNLFQDISVIEWKEKNNETDKNSLNLLNEKNEKESECDLVLVDKEAWLSAEKLKKNKKKTFDYDSDDTIVLKVQRDSMKAENDTDIMMDMSEDTCKLNSSKNKSSTSNKQQTMKNKNKEKKEVKSDMEDTEEDIKLQSIEITDRKSLRDKTRKKLKKNYSKTANVLSDSERNKDISDSDDTQKKFMNIPKFLFAETSDSENNDSESNNSIDSDIQKEYNFHGKNISKFSDDDIPGDECRASETELSDLDDNGSDMADFIADDDEIEEEEEEESESEEEENEEIENKEKENEENESEEKENEEIEIEEKEDEESESEEKEDQEIEIEEKEDGESEEKEDDEKEEIEIEEKQDKKHEEEKNEEIDVELDIKENVKKSKKKDKDKKRDQNIEKSLNGSQIIFNKKIKDLDVKIDNSNAKENINESMVYSTPKINLSDKEKFNIKTYIQKNLSLDEEKSKDITLKKKSKKLKSNESLAHRSLPSELIEFVTETNLSRPMSSKVLGLNKTTLILGSDTPTTRYLKKDKLNESAPILKSDIMFKELTNTNSSKENDQIEKENENDNEKNKKISKEVDDSLEKKSLNVMDNILEKDLQKMKKKRKQSTIKEIIDPILFENDFQLNKLDTKIVKKTEHFVPFINTGDNETKKVDKIKKKKKKTHDINVQMKEEVIIEDIIENKSKNLDEEILNEVNKKKKKKNILENISDSSNINKENNIIKKKEQQSETYPESKPKKRKIFVEQDFSLPSNSGSTTDFDVIDIQKIRHKKNISFRDRMLAKNPRQSL</sequence>
<feature type="compositionally biased region" description="Basic residues" evidence="1">
    <location>
        <begin position="465"/>
        <end position="474"/>
    </location>
</feature>
<protein>
    <submittedName>
        <fullName evidence="4">Myb-like protein X</fullName>
    </submittedName>
</protein>
<evidence type="ECO:0000313" key="3">
    <source>
        <dbReference type="Proteomes" id="UP000005203"/>
    </source>
</evidence>
<feature type="compositionally biased region" description="Low complexity" evidence="1">
    <location>
        <begin position="413"/>
        <end position="429"/>
    </location>
</feature>
<gene>
    <name evidence="4" type="primary">LOC551646</name>
</gene>
<dbReference type="Proteomes" id="UP000005203">
    <property type="component" value="Linkage group LG1"/>
</dbReference>
<feature type="compositionally biased region" description="Acidic residues" evidence="1">
    <location>
        <begin position="574"/>
        <end position="597"/>
    </location>
</feature>
<dbReference type="GeneID" id="551646"/>
<feature type="compositionally biased region" description="Basic and acidic residues" evidence="1">
    <location>
        <begin position="662"/>
        <end position="672"/>
    </location>
</feature>
<evidence type="ECO:0000313" key="2">
    <source>
        <dbReference type="EnsemblMetazoa" id="XP_026302042"/>
    </source>
</evidence>